<evidence type="ECO:0000313" key="14">
    <source>
        <dbReference type="Proteomes" id="UP001187192"/>
    </source>
</evidence>
<dbReference type="Proteomes" id="UP001187192">
    <property type="component" value="Unassembled WGS sequence"/>
</dbReference>
<dbReference type="Gene3D" id="2.60.120.10">
    <property type="entry name" value="Jelly Rolls"/>
    <property type="match status" value="1"/>
</dbReference>
<evidence type="ECO:0000259" key="12">
    <source>
        <dbReference type="PROSITE" id="PS50042"/>
    </source>
</evidence>
<dbReference type="Pfam" id="PF00520">
    <property type="entry name" value="Ion_trans"/>
    <property type="match status" value="1"/>
</dbReference>
<dbReference type="AlphaFoldDB" id="A0AA88E3N1"/>
<evidence type="ECO:0000256" key="8">
    <source>
        <dbReference type="ARBA" id="ARBA00023286"/>
    </source>
</evidence>
<dbReference type="GO" id="GO:0016020">
    <property type="term" value="C:membrane"/>
    <property type="evidence" value="ECO:0007669"/>
    <property type="project" value="UniProtKB-SubCell"/>
</dbReference>
<dbReference type="Gramene" id="FCD_00009626-RA">
    <property type="protein sequence ID" value="FCD_00009626-RA:cds"/>
    <property type="gene ID" value="FCD_00009626"/>
</dbReference>
<feature type="transmembrane region" description="Helical" evidence="11">
    <location>
        <begin position="98"/>
        <end position="116"/>
    </location>
</feature>
<name>A0AA88E3N1_FICCA</name>
<protein>
    <recommendedName>
        <fullName evidence="12">Cyclic nucleotide-binding domain-containing protein</fullName>
    </recommendedName>
</protein>
<feature type="region of interest" description="Disordered" evidence="10">
    <location>
        <begin position="1"/>
        <end position="39"/>
    </location>
</feature>
<comment type="caution">
    <text evidence="13">The sequence shown here is derived from an EMBL/GenBank/DDBJ whole genome shotgun (WGS) entry which is preliminary data.</text>
</comment>
<organism evidence="13 14">
    <name type="scientific">Ficus carica</name>
    <name type="common">Common fig</name>
    <dbReference type="NCBI Taxonomy" id="3494"/>
    <lineage>
        <taxon>Eukaryota</taxon>
        <taxon>Viridiplantae</taxon>
        <taxon>Streptophyta</taxon>
        <taxon>Embryophyta</taxon>
        <taxon>Tracheophyta</taxon>
        <taxon>Spermatophyta</taxon>
        <taxon>Magnoliopsida</taxon>
        <taxon>eudicotyledons</taxon>
        <taxon>Gunneridae</taxon>
        <taxon>Pentapetalae</taxon>
        <taxon>rosids</taxon>
        <taxon>fabids</taxon>
        <taxon>Rosales</taxon>
        <taxon>Moraceae</taxon>
        <taxon>Ficeae</taxon>
        <taxon>Ficus</taxon>
    </lineage>
</organism>
<accession>A0AA88E3N1</accession>
<keyword evidence="6" id="KW-0406">Ion transport</keyword>
<dbReference type="InterPro" id="IPR014710">
    <property type="entry name" value="RmlC-like_jellyroll"/>
</dbReference>
<feature type="transmembrane region" description="Helical" evidence="11">
    <location>
        <begin position="334"/>
        <end position="352"/>
    </location>
</feature>
<feature type="transmembrane region" description="Helical" evidence="11">
    <location>
        <begin position="171"/>
        <end position="190"/>
    </location>
</feature>
<evidence type="ECO:0000256" key="6">
    <source>
        <dbReference type="ARBA" id="ARBA00023065"/>
    </source>
</evidence>
<feature type="domain" description="Cyclic nucleotide-binding" evidence="12">
    <location>
        <begin position="521"/>
        <end position="586"/>
    </location>
</feature>
<keyword evidence="9" id="KW-0407">Ion channel</keyword>
<keyword evidence="5 11" id="KW-1133">Transmembrane helix</keyword>
<gene>
    <name evidence="13" type="ORF">TIFTF001_035604</name>
</gene>
<dbReference type="SUPFAM" id="SSF81324">
    <property type="entry name" value="Voltage-gated potassium channels"/>
    <property type="match status" value="1"/>
</dbReference>
<dbReference type="PANTHER" id="PTHR45651:SF68">
    <property type="entry name" value="ION TRANSPORT DOMAIN-CONTAINING PROTEIN"/>
    <property type="match status" value="1"/>
</dbReference>
<dbReference type="InterPro" id="IPR018490">
    <property type="entry name" value="cNMP-bd_dom_sf"/>
</dbReference>
<keyword evidence="3" id="KW-0813">Transport</keyword>
<dbReference type="PROSITE" id="PS50042">
    <property type="entry name" value="CNMP_BINDING_3"/>
    <property type="match status" value="1"/>
</dbReference>
<dbReference type="InterPro" id="IPR000595">
    <property type="entry name" value="cNMP-bd_dom"/>
</dbReference>
<evidence type="ECO:0000256" key="10">
    <source>
        <dbReference type="SAM" id="MobiDB-lite"/>
    </source>
</evidence>
<evidence type="ECO:0000256" key="2">
    <source>
        <dbReference type="ARBA" id="ARBA00010486"/>
    </source>
</evidence>
<evidence type="ECO:0000256" key="9">
    <source>
        <dbReference type="ARBA" id="ARBA00023303"/>
    </source>
</evidence>
<evidence type="ECO:0000256" key="11">
    <source>
        <dbReference type="SAM" id="Phobius"/>
    </source>
</evidence>
<proteinExistence type="inferred from homology"/>
<feature type="transmembrane region" description="Helical" evidence="11">
    <location>
        <begin position="210"/>
        <end position="231"/>
    </location>
</feature>
<feature type="transmembrane region" description="Helical" evidence="11">
    <location>
        <begin position="136"/>
        <end position="159"/>
    </location>
</feature>
<sequence>MSNLEDRDLEECTNGTDNEKQEFDKKAPAKGGENSSKNDAEREKILSPWVSYSRRWSKIFLVSCVIGVSTDPLFLYVPIINEKKKCLTMDEDMKIVALVLRSVTDFAYVWHLIFRLGSALNVSKAFKLTMKTGFPWLYLLIDILAILPLPQVIILAYFSEIAGSRSLTARKILNLLLLLQYVPRILRVYLSAKDLERAFDTITRRVWIKGAFNFFLYVIVGHVFGALWYFYSIFRETACWHHACKSYRGCVPSPFDCRKEIPISNLTFVNEFCPVHPPKPEVFDFGIFVDAVESHILGTTNFLNKFSRCFWWGLRNLSSFGSNLETSSNTEENFFAILISILGLLLFLYLIGNLQTYMQLATKNSEKIRLKINDKQPEIVSYLSNHDLPKAKQKLILRYLGRTIKKGIDVDVKHLFSLLEEHIENNQQPHHDHNEGFAEWVTKILNEDKHEKDTKEQQAELWTENNKIPDDMRSKIMQYVRLRMREGKDVDVRNLLSIMPSRLGLSVKKYLCFPILKKVPKLENMDEKVYNTIYSYLKPVVYQENSFIIRKGEPLDLMLFITQGVVWSFGSSSSPMKRLQRGDYYGIELLEWQLRSTSYSDFPIATSNVKSHTKVEAFTLSAIDLGRVLINCWSKIPANTEDEKKALEPLAIFSLRELRRRNNAHTSKREKENQPHANGHSS</sequence>
<dbReference type="SUPFAM" id="SSF51206">
    <property type="entry name" value="cAMP-binding domain-like"/>
    <property type="match status" value="1"/>
</dbReference>
<keyword evidence="14" id="KW-1185">Reference proteome</keyword>
<dbReference type="Gene3D" id="1.10.287.70">
    <property type="match status" value="1"/>
</dbReference>
<feature type="transmembrane region" description="Helical" evidence="11">
    <location>
        <begin position="59"/>
        <end position="77"/>
    </location>
</feature>
<evidence type="ECO:0000313" key="13">
    <source>
        <dbReference type="EMBL" id="GMN66538.1"/>
    </source>
</evidence>
<comment type="subcellular location">
    <subcellularLocation>
        <location evidence="1">Membrane</location>
        <topology evidence="1">Multi-pass membrane protein</topology>
    </subcellularLocation>
</comment>
<keyword evidence="8" id="KW-1071">Ligand-gated ion channel</keyword>
<reference evidence="13" key="1">
    <citation type="submission" date="2023-07" db="EMBL/GenBank/DDBJ databases">
        <title>draft genome sequence of fig (Ficus carica).</title>
        <authorList>
            <person name="Takahashi T."/>
            <person name="Nishimura K."/>
        </authorList>
    </citation>
    <scope>NUCLEOTIDE SEQUENCE</scope>
</reference>
<evidence type="ECO:0000256" key="7">
    <source>
        <dbReference type="ARBA" id="ARBA00023136"/>
    </source>
</evidence>
<keyword evidence="7 11" id="KW-0472">Membrane</keyword>
<dbReference type="CDD" id="cd00038">
    <property type="entry name" value="CAP_ED"/>
    <property type="match status" value="1"/>
</dbReference>
<dbReference type="InterPro" id="IPR005821">
    <property type="entry name" value="Ion_trans_dom"/>
</dbReference>
<feature type="region of interest" description="Disordered" evidence="10">
    <location>
        <begin position="663"/>
        <end position="682"/>
    </location>
</feature>
<evidence type="ECO:0000256" key="3">
    <source>
        <dbReference type="ARBA" id="ARBA00022448"/>
    </source>
</evidence>
<evidence type="ECO:0000256" key="1">
    <source>
        <dbReference type="ARBA" id="ARBA00004141"/>
    </source>
</evidence>
<dbReference type="GO" id="GO:0005216">
    <property type="term" value="F:monoatomic ion channel activity"/>
    <property type="evidence" value="ECO:0007669"/>
    <property type="project" value="InterPro"/>
</dbReference>
<comment type="similarity">
    <text evidence="2">Belongs to the cyclic nucleotide-gated cation channel (TC 1.A.1.5) family.</text>
</comment>
<evidence type="ECO:0000256" key="5">
    <source>
        <dbReference type="ARBA" id="ARBA00022989"/>
    </source>
</evidence>
<feature type="compositionally biased region" description="Basic and acidic residues" evidence="10">
    <location>
        <begin position="17"/>
        <end position="27"/>
    </location>
</feature>
<keyword evidence="4 11" id="KW-0812">Transmembrane</keyword>
<evidence type="ECO:0000256" key="4">
    <source>
        <dbReference type="ARBA" id="ARBA00022692"/>
    </source>
</evidence>
<dbReference type="EMBL" id="BTGU01000336">
    <property type="protein sequence ID" value="GMN66538.1"/>
    <property type="molecule type" value="Genomic_DNA"/>
</dbReference>
<dbReference type="PANTHER" id="PTHR45651">
    <property type="entry name" value="CYCLIC NUCLEOTIDE-GATED ION CHANNEL 15-RELATED-RELATED"/>
    <property type="match status" value="1"/>
</dbReference>